<feature type="region of interest" description="Disordered" evidence="12">
    <location>
        <begin position="9"/>
        <end position="51"/>
    </location>
</feature>
<dbReference type="Pfam" id="PF00105">
    <property type="entry name" value="zf-C4"/>
    <property type="match status" value="1"/>
</dbReference>
<evidence type="ECO:0000256" key="1">
    <source>
        <dbReference type="ARBA" id="ARBA00004123"/>
    </source>
</evidence>
<dbReference type="InterPro" id="IPR001628">
    <property type="entry name" value="Znf_hrmn_rcpt"/>
</dbReference>
<dbReference type="InterPro" id="IPR050200">
    <property type="entry name" value="Nuclear_hormone_rcpt_NR3"/>
</dbReference>
<keyword evidence="10" id="KW-0675">Receptor</keyword>
<dbReference type="SUPFAM" id="SSF48508">
    <property type="entry name" value="Nuclear receptor ligand-binding domain"/>
    <property type="match status" value="1"/>
</dbReference>
<evidence type="ECO:0000256" key="11">
    <source>
        <dbReference type="ARBA" id="ARBA00023242"/>
    </source>
</evidence>
<feature type="domain" description="Nuclear receptor" evidence="13">
    <location>
        <begin position="95"/>
        <end position="170"/>
    </location>
</feature>
<evidence type="ECO:0000256" key="3">
    <source>
        <dbReference type="ARBA" id="ARBA00022723"/>
    </source>
</evidence>
<dbReference type="PANTHER" id="PTHR48092">
    <property type="entry name" value="KNIRPS-RELATED PROTEIN-RELATED"/>
    <property type="match status" value="1"/>
</dbReference>
<dbReference type="Gene3D" id="3.30.50.10">
    <property type="entry name" value="Erythroid Transcription Factor GATA-1, subunit A"/>
    <property type="match status" value="1"/>
</dbReference>
<reference evidence="14" key="3">
    <citation type="submission" date="2025-09" db="UniProtKB">
        <authorList>
            <consortium name="Ensembl"/>
        </authorList>
    </citation>
    <scope>IDENTIFICATION</scope>
</reference>
<evidence type="ECO:0000256" key="4">
    <source>
        <dbReference type="ARBA" id="ARBA00022771"/>
    </source>
</evidence>
<dbReference type="Gene3D" id="1.10.565.10">
    <property type="entry name" value="Retinoid X Receptor"/>
    <property type="match status" value="1"/>
</dbReference>
<keyword evidence="11" id="KW-0539">Nucleus</keyword>
<reference evidence="14" key="2">
    <citation type="submission" date="2025-08" db="UniProtKB">
        <authorList>
            <consortium name="Ensembl"/>
        </authorList>
    </citation>
    <scope>IDENTIFICATION</scope>
</reference>
<name>A0A672H863_SALFA</name>
<evidence type="ECO:0000256" key="10">
    <source>
        <dbReference type="ARBA" id="ARBA00023170"/>
    </source>
</evidence>
<dbReference type="AlphaFoldDB" id="A0A672H863"/>
<evidence type="ECO:0000256" key="5">
    <source>
        <dbReference type="ARBA" id="ARBA00022833"/>
    </source>
</evidence>
<dbReference type="GO" id="GO:0005634">
    <property type="term" value="C:nucleus"/>
    <property type="evidence" value="ECO:0007669"/>
    <property type="project" value="UniProtKB-SubCell"/>
</dbReference>
<proteinExistence type="inferred from homology"/>
<dbReference type="InterPro" id="IPR000536">
    <property type="entry name" value="Nucl_hrmn_rcpt_lig-bd"/>
</dbReference>
<organism evidence="14 15">
    <name type="scientific">Salarias fasciatus</name>
    <name type="common">Jewelled blenny</name>
    <name type="synonym">Blennius fasciatus</name>
    <dbReference type="NCBI Taxonomy" id="181472"/>
    <lineage>
        <taxon>Eukaryota</taxon>
        <taxon>Metazoa</taxon>
        <taxon>Chordata</taxon>
        <taxon>Craniata</taxon>
        <taxon>Vertebrata</taxon>
        <taxon>Euteleostomi</taxon>
        <taxon>Actinopterygii</taxon>
        <taxon>Neopterygii</taxon>
        <taxon>Teleostei</taxon>
        <taxon>Neoteleostei</taxon>
        <taxon>Acanthomorphata</taxon>
        <taxon>Ovalentaria</taxon>
        <taxon>Blenniimorphae</taxon>
        <taxon>Blenniiformes</taxon>
        <taxon>Blennioidei</taxon>
        <taxon>Blenniidae</taxon>
        <taxon>Salariinae</taxon>
        <taxon>Salarias</taxon>
    </lineage>
</organism>
<evidence type="ECO:0000256" key="7">
    <source>
        <dbReference type="ARBA" id="ARBA00023015"/>
    </source>
</evidence>
<dbReference type="Ensembl" id="ENSSFAT00005026340.1">
    <property type="protein sequence ID" value="ENSSFAP00005025328.1"/>
    <property type="gene ID" value="ENSSFAG00005013033.1"/>
</dbReference>
<dbReference type="GO" id="GO:0042562">
    <property type="term" value="F:hormone binding"/>
    <property type="evidence" value="ECO:0007669"/>
    <property type="project" value="UniProtKB-ARBA"/>
</dbReference>
<dbReference type="Proteomes" id="UP000472267">
    <property type="component" value="Chromosome 14"/>
</dbReference>
<dbReference type="SUPFAM" id="SSF57716">
    <property type="entry name" value="Glucocorticoid receptor-like (DNA-binding domain)"/>
    <property type="match status" value="1"/>
</dbReference>
<keyword evidence="9" id="KW-0804">Transcription</keyword>
<dbReference type="InterPro" id="IPR013088">
    <property type="entry name" value="Znf_NHR/GATA"/>
</dbReference>
<evidence type="ECO:0000256" key="9">
    <source>
        <dbReference type="ARBA" id="ARBA00023163"/>
    </source>
</evidence>
<dbReference type="OMA" id="YRSANGW"/>
<dbReference type="GO" id="GO:0033993">
    <property type="term" value="P:response to lipid"/>
    <property type="evidence" value="ECO:0007669"/>
    <property type="project" value="UniProtKB-ARBA"/>
</dbReference>
<dbReference type="SMART" id="SM00399">
    <property type="entry name" value="ZnF_C4"/>
    <property type="match status" value="1"/>
</dbReference>
<comment type="similarity">
    <text evidence="2">Belongs to the nuclear hormone receptor family. NR3 subfamily.</text>
</comment>
<evidence type="ECO:0000313" key="14">
    <source>
        <dbReference type="Ensembl" id="ENSSFAP00005025328.1"/>
    </source>
</evidence>
<dbReference type="PROSITE" id="PS00031">
    <property type="entry name" value="NUCLEAR_REC_DBD_1"/>
    <property type="match status" value="1"/>
</dbReference>
<evidence type="ECO:0000259" key="13">
    <source>
        <dbReference type="PROSITE" id="PS51030"/>
    </source>
</evidence>
<dbReference type="GO" id="GO:0003700">
    <property type="term" value="F:DNA-binding transcription factor activity"/>
    <property type="evidence" value="ECO:0007669"/>
    <property type="project" value="InterPro"/>
</dbReference>
<evidence type="ECO:0000313" key="15">
    <source>
        <dbReference type="Proteomes" id="UP000472267"/>
    </source>
</evidence>
<keyword evidence="15" id="KW-1185">Reference proteome</keyword>
<sequence length="375" mass="40432">GFFLLSLLGSSSSSSSPLTPSFPLDSTLSPASSSTSPTRRRSSSDSVGGGAAPPDVPVCFLTSQTSSFSEQVRTARVDSILRGDFLSLMGASGPKRLCLVCGDLASGFHYGVASCEACKAFFKRTIQGNIEYSCPVTNECEITKRRRKACQACRFQKCLQAGMMREGVRMDRVRGGRQKYKRRLETGLSYYSKSPYSHPVVFLVVFHPGNKVISHLLLTEPAPLAANQDNSTNDGSLRTLLTLCDLLNRELLVLISWAKQIPGTDSFTMSLLQSGWMEALLVGVAWRSQAAPREELVFAGNPVAGRGSVLSPEEAVTLKAMALANSGKHVIGCLYRSANGWLSVPLCDWLFVCAASAIGWLSVPLCDWLVVCAAL</sequence>
<feature type="compositionally biased region" description="Low complexity" evidence="12">
    <location>
        <begin position="9"/>
        <end position="37"/>
    </location>
</feature>
<evidence type="ECO:0000256" key="12">
    <source>
        <dbReference type="SAM" id="MobiDB-lite"/>
    </source>
</evidence>
<keyword evidence="5" id="KW-0862">Zinc</keyword>
<dbReference type="CDD" id="cd07170">
    <property type="entry name" value="NR_DBD_ERR"/>
    <property type="match status" value="1"/>
</dbReference>
<keyword evidence="7" id="KW-0805">Transcription regulation</keyword>
<dbReference type="PROSITE" id="PS51030">
    <property type="entry name" value="NUCLEAR_REC_DBD_2"/>
    <property type="match status" value="1"/>
</dbReference>
<evidence type="ECO:0000256" key="2">
    <source>
        <dbReference type="ARBA" id="ARBA00005413"/>
    </source>
</evidence>
<keyword evidence="4" id="KW-0863">Zinc-finger</keyword>
<dbReference type="InterPro" id="IPR035500">
    <property type="entry name" value="NHR-like_dom_sf"/>
</dbReference>
<evidence type="ECO:0000256" key="8">
    <source>
        <dbReference type="ARBA" id="ARBA00023125"/>
    </source>
</evidence>
<dbReference type="FunFam" id="3.30.50.10:FF:000008">
    <property type="entry name" value="estrogen-related receptor gamma isoform X1"/>
    <property type="match status" value="1"/>
</dbReference>
<comment type="subcellular location">
    <subcellularLocation>
        <location evidence="1">Nucleus</location>
    </subcellularLocation>
</comment>
<keyword evidence="6" id="KW-0007">Acetylation</keyword>
<dbReference type="Pfam" id="PF00104">
    <property type="entry name" value="Hormone_recep"/>
    <property type="match status" value="1"/>
</dbReference>
<evidence type="ECO:0000256" key="6">
    <source>
        <dbReference type="ARBA" id="ARBA00022990"/>
    </source>
</evidence>
<keyword evidence="8" id="KW-0238">DNA-binding</keyword>
<reference evidence="14" key="1">
    <citation type="submission" date="2019-06" db="EMBL/GenBank/DDBJ databases">
        <authorList>
            <consortium name="Wellcome Sanger Institute Data Sharing"/>
        </authorList>
    </citation>
    <scope>NUCLEOTIDE SEQUENCE [LARGE SCALE GENOMIC DNA]</scope>
</reference>
<dbReference type="InParanoid" id="A0A672H863"/>
<dbReference type="GO" id="GO:0008270">
    <property type="term" value="F:zinc ion binding"/>
    <property type="evidence" value="ECO:0007669"/>
    <property type="project" value="UniProtKB-KW"/>
</dbReference>
<dbReference type="PRINTS" id="PR00047">
    <property type="entry name" value="STROIDFINGER"/>
</dbReference>
<protein>
    <recommendedName>
        <fullName evidence="13">Nuclear receptor domain-containing protein</fullName>
    </recommendedName>
</protein>
<keyword evidence="3" id="KW-0479">Metal-binding</keyword>
<accession>A0A672H863</accession>
<dbReference type="GO" id="GO:0043565">
    <property type="term" value="F:sequence-specific DNA binding"/>
    <property type="evidence" value="ECO:0007669"/>
    <property type="project" value="InterPro"/>
</dbReference>